<dbReference type="OrthoDB" id="5588663at2759"/>
<dbReference type="CDD" id="cd08641">
    <property type="entry name" value="DNA_pol_gammaA"/>
    <property type="match status" value="1"/>
</dbReference>
<evidence type="ECO:0000256" key="8">
    <source>
        <dbReference type="ARBA" id="ARBA00022705"/>
    </source>
</evidence>
<dbReference type="GeneID" id="6757639"/>
<dbReference type="eggNOG" id="KOG3657">
    <property type="taxonomic scope" value="Eukaryota"/>
</dbReference>
<accession>B3S7Y7</accession>
<dbReference type="GO" id="GO:0003677">
    <property type="term" value="F:DNA binding"/>
    <property type="evidence" value="ECO:0007669"/>
    <property type="project" value="UniProtKB-KW"/>
</dbReference>
<evidence type="ECO:0000256" key="3">
    <source>
        <dbReference type="ARBA" id="ARBA00007705"/>
    </source>
</evidence>
<sequence length="1146" mass="131440">MVTAMAGRRMLEKLATNHAKTMTMWRAIFKSARSPTFVYIRKRFYCQHREHRVNAINIQMLSDTLHRQIFRRGNDQNASNAHDQYIDGELLEKIKNHLQQHDLADKQTSKQEDVAFQLPELHGSNIDEHFRYIANQQIAHYKILIDRLIDATLPSKPLTWECRPGWTRYDGNQATSVEFPDEEALVFDVETSVMNGRIPVMATAVSPTHWYSWVSHHLILDDLRLGWKHDNTLKDLIPMEANQKGHNSQKKNHLKKLIVGHNIGYDRSYIREQYNIESGNTVFLDTMSLHNCVGGLTSIQRGNWKKMNNGDHDANGDTNKEAFWAKLSCPSSLADIYTLYTNNTLDKSPVDILIKGSMRDIKDNFQTLMEYCATDVYATHVVLKNVYKLFLLRCPHPVSFAGMLEMSSIFLPVDESWQYYLNTVEYTYQDLENELNTLLKHLADDACHLLRNDRFRDDPWLWSLNWNIKRNSLKSLSNISKKLLKTITGELTENIDDKILEERLKLQKERLHAKRGSQKSGYPDWYADLCPPLYIKSELNSKWRSSPVNISPTKRIVPLLLRLAYNNNPVYYDKKYGWGYLVLRQDAIADETLYGTSHKEKCGNGDTDEQKLQFPVRSWLKILKERKNNSHDGQACIKALDTSQVDYFNPIDVELEPRRNLSQGDKLLGPYTIDIPGVDFYKIPHKDGSHLRCGSPLSKDYLKQYEDGTITSFGSDIAKRTVELKLMLSYWKNAHDRVRNQFVVYYKHDEIADSIRNHSQFKPLQKYGAILPPVAPAGTVTRRAVEATWLTASNAKANRVGSELKAMIRAPPGYHFVGADVDSQELWIAALYADARFGRTHGCTAIGWMTLQGKKSQGTDLHSKTAETVGISRDQAKTFNYGRIYGAGLNYAQRLMRQFNPSMTLEDASDKAKILYASTKGITIYKLTRKGKKILQKLDPDTILDDDWIDTTGHEILRKHLRGKKLDSYIKSKSKQWIGGSESEMFNALEAIALSEKPKTPILECRISQALEPKVVGNAYLPSRINWVVQSSAVDYLHLILVCMRWLFEKYNINGRFCISIHDEVRYLVKSEDRFRAALALQITNLLTRAMFAHKIKIYDLPLSVAFFSAVDVDTVLRKEPDMDCKTPTNPLGLEKGYNVPPGIVH</sequence>
<dbReference type="GO" id="GO:0005739">
    <property type="term" value="C:mitochondrion"/>
    <property type="evidence" value="ECO:0000318"/>
    <property type="project" value="GO_Central"/>
</dbReference>
<dbReference type="GO" id="GO:0006264">
    <property type="term" value="P:mitochondrial DNA replication"/>
    <property type="evidence" value="ECO:0000318"/>
    <property type="project" value="GO_Central"/>
</dbReference>
<gene>
    <name evidence="16" type="ORF">TRIADDRAFT_64268</name>
</gene>
<keyword evidence="13" id="KW-1135">Mitochondrion nucleoid</keyword>
<dbReference type="PANTHER" id="PTHR10267:SF0">
    <property type="entry name" value="DNA POLYMERASE SUBUNIT GAMMA-1"/>
    <property type="match status" value="1"/>
</dbReference>
<evidence type="ECO:0000256" key="5">
    <source>
        <dbReference type="ARBA" id="ARBA00015350"/>
    </source>
</evidence>
<evidence type="ECO:0000256" key="13">
    <source>
        <dbReference type="ARBA" id="ARBA00023271"/>
    </source>
</evidence>
<dbReference type="GO" id="GO:0003887">
    <property type="term" value="F:DNA-directed DNA polymerase activity"/>
    <property type="evidence" value="ECO:0000318"/>
    <property type="project" value="GO_Central"/>
</dbReference>
<evidence type="ECO:0000256" key="14">
    <source>
        <dbReference type="ARBA" id="ARBA00031966"/>
    </source>
</evidence>
<dbReference type="Proteomes" id="UP000009022">
    <property type="component" value="Unassembled WGS sequence"/>
</dbReference>
<dbReference type="FunCoup" id="B3S7Y7">
    <property type="interactions" value="555"/>
</dbReference>
<evidence type="ECO:0000256" key="9">
    <source>
        <dbReference type="ARBA" id="ARBA00022842"/>
    </source>
</evidence>
<dbReference type="InParanoid" id="B3S7Y7"/>
<dbReference type="Pfam" id="PF18136">
    <property type="entry name" value="DNApol_Exo"/>
    <property type="match status" value="1"/>
</dbReference>
<dbReference type="CTD" id="6757639"/>
<dbReference type="InterPro" id="IPR047580">
    <property type="entry name" value="POLG_palm_dom"/>
</dbReference>
<keyword evidence="8" id="KW-0235">DNA replication</keyword>
<keyword evidence="6" id="KW-0808">Transferase</keyword>
<proteinExistence type="inferred from homology"/>
<evidence type="ECO:0000256" key="2">
    <source>
        <dbReference type="ARBA" id="ARBA00004436"/>
    </source>
</evidence>
<evidence type="ECO:0000256" key="4">
    <source>
        <dbReference type="ARBA" id="ARBA00012417"/>
    </source>
</evidence>
<dbReference type="SUPFAM" id="SSF56672">
    <property type="entry name" value="DNA/RNA polymerases"/>
    <property type="match status" value="1"/>
</dbReference>
<evidence type="ECO:0000256" key="11">
    <source>
        <dbReference type="ARBA" id="ARBA00023125"/>
    </source>
</evidence>
<evidence type="ECO:0000313" key="16">
    <source>
        <dbReference type="EMBL" id="EDV21017.1"/>
    </source>
</evidence>
<dbReference type="HOGENOM" id="CLU_001524_2_2_1"/>
<evidence type="ECO:0000256" key="10">
    <source>
        <dbReference type="ARBA" id="ARBA00022932"/>
    </source>
</evidence>
<keyword evidence="17" id="KW-1185">Reference proteome</keyword>
<dbReference type="InterPro" id="IPR041336">
    <property type="entry name" value="DNApol_Exo"/>
</dbReference>
<keyword evidence="9" id="KW-0460">Magnesium</keyword>
<keyword evidence="11" id="KW-0238">DNA-binding</keyword>
<comment type="subcellular location">
    <subcellularLocation>
        <location evidence="2">Mitochondrion matrix</location>
        <location evidence="2">Mitochondrion nucleoid</location>
    </subcellularLocation>
</comment>
<name>B3S7Y7_TRIAD</name>
<keyword evidence="10" id="KW-0239">DNA-directed DNA polymerase</keyword>
<dbReference type="Gene3D" id="3.30.420.390">
    <property type="match status" value="2"/>
</dbReference>
<comment type="similarity">
    <text evidence="3">Belongs to the DNA polymerase type-A family.</text>
</comment>
<dbReference type="EMBL" id="DS985255">
    <property type="protein sequence ID" value="EDV21017.1"/>
    <property type="molecule type" value="Genomic_DNA"/>
</dbReference>
<dbReference type="AlphaFoldDB" id="B3S7Y7"/>
<dbReference type="FunFam" id="1.10.150.20:FF:000024">
    <property type="entry name" value="DNA polymerase gamma, catalytic subunit"/>
    <property type="match status" value="1"/>
</dbReference>
<dbReference type="InterPro" id="IPR012337">
    <property type="entry name" value="RNaseH-like_sf"/>
</dbReference>
<dbReference type="Gene3D" id="3.30.70.370">
    <property type="match status" value="1"/>
</dbReference>
<dbReference type="SMART" id="SM00482">
    <property type="entry name" value="POLAc"/>
    <property type="match status" value="1"/>
</dbReference>
<dbReference type="InterPro" id="IPR043502">
    <property type="entry name" value="DNA/RNA_pol_sf"/>
</dbReference>
<dbReference type="PRINTS" id="PR00867">
    <property type="entry name" value="DNAPOLG"/>
</dbReference>
<feature type="domain" description="DNA-directed DNA polymerase family A palm" evidence="15">
    <location>
        <begin position="801"/>
        <end position="1073"/>
    </location>
</feature>
<dbReference type="RefSeq" id="XP_002116347.1">
    <property type="nucleotide sequence ID" value="XM_002116311.1"/>
</dbReference>
<evidence type="ECO:0000256" key="6">
    <source>
        <dbReference type="ARBA" id="ARBA00022679"/>
    </source>
</evidence>
<dbReference type="PhylomeDB" id="B3S7Y7"/>
<evidence type="ECO:0000256" key="1">
    <source>
        <dbReference type="ARBA" id="ARBA00001946"/>
    </source>
</evidence>
<evidence type="ECO:0000256" key="7">
    <source>
        <dbReference type="ARBA" id="ARBA00022695"/>
    </source>
</evidence>
<keyword evidence="7" id="KW-0548">Nucleotidyltransferase</keyword>
<evidence type="ECO:0000313" key="17">
    <source>
        <dbReference type="Proteomes" id="UP000009022"/>
    </source>
</evidence>
<dbReference type="InterPro" id="IPR002297">
    <property type="entry name" value="DNA-dir_DNA_pol_A_mt"/>
</dbReference>
<organism evidence="16 17">
    <name type="scientific">Trichoplax adhaerens</name>
    <name type="common">Trichoplax reptans</name>
    <dbReference type="NCBI Taxonomy" id="10228"/>
    <lineage>
        <taxon>Eukaryota</taxon>
        <taxon>Metazoa</taxon>
        <taxon>Placozoa</taxon>
        <taxon>Uniplacotomia</taxon>
        <taxon>Trichoplacea</taxon>
        <taxon>Trichoplacidae</taxon>
        <taxon>Trichoplax</taxon>
    </lineage>
</organism>
<evidence type="ECO:0000259" key="15">
    <source>
        <dbReference type="SMART" id="SM00482"/>
    </source>
</evidence>
<dbReference type="EC" id="2.7.7.7" evidence="4"/>
<dbReference type="InterPro" id="IPR001098">
    <property type="entry name" value="DNA-dir_DNA_pol_A_palm_dom"/>
</dbReference>
<dbReference type="SUPFAM" id="SSF53098">
    <property type="entry name" value="Ribonuclease H-like"/>
    <property type="match status" value="1"/>
</dbReference>
<evidence type="ECO:0000256" key="12">
    <source>
        <dbReference type="ARBA" id="ARBA00023128"/>
    </source>
</evidence>
<dbReference type="Gene3D" id="1.10.150.20">
    <property type="entry name" value="5' to 3' exonuclease, C-terminal subdomain"/>
    <property type="match status" value="1"/>
</dbReference>
<dbReference type="STRING" id="10228.B3S7Y7"/>
<dbReference type="PANTHER" id="PTHR10267">
    <property type="entry name" value="DNA POLYMERASE SUBUNIT GAMMA-1"/>
    <property type="match status" value="1"/>
</dbReference>
<dbReference type="KEGG" id="tad:TRIADDRAFT_64268"/>
<dbReference type="GO" id="GO:0042645">
    <property type="term" value="C:mitochondrial nucleoid"/>
    <property type="evidence" value="ECO:0007669"/>
    <property type="project" value="UniProtKB-SubCell"/>
</dbReference>
<dbReference type="GO" id="GO:0008408">
    <property type="term" value="F:3'-5' exonuclease activity"/>
    <property type="evidence" value="ECO:0000318"/>
    <property type="project" value="GO_Central"/>
</dbReference>
<dbReference type="OMA" id="AMHITNL"/>
<reference evidence="16 17" key="1">
    <citation type="journal article" date="2008" name="Nature">
        <title>The Trichoplax genome and the nature of placozoans.</title>
        <authorList>
            <person name="Srivastava M."/>
            <person name="Begovic E."/>
            <person name="Chapman J."/>
            <person name="Putnam N.H."/>
            <person name="Hellsten U."/>
            <person name="Kawashima T."/>
            <person name="Kuo A."/>
            <person name="Mitros T."/>
            <person name="Salamov A."/>
            <person name="Carpenter M.L."/>
            <person name="Signorovitch A.Y."/>
            <person name="Moreno M.A."/>
            <person name="Kamm K."/>
            <person name="Grimwood J."/>
            <person name="Schmutz J."/>
            <person name="Shapiro H."/>
            <person name="Grigoriev I.V."/>
            <person name="Buss L.W."/>
            <person name="Schierwater B."/>
            <person name="Dellaporta S.L."/>
            <person name="Rokhsar D.S."/>
        </authorList>
    </citation>
    <scope>NUCLEOTIDE SEQUENCE [LARGE SCALE GENOMIC DNA]</scope>
    <source>
        <strain evidence="16 17">Grell-BS-1999</strain>
    </source>
</reference>
<dbReference type="GO" id="GO:0005760">
    <property type="term" value="C:gamma DNA polymerase complex"/>
    <property type="evidence" value="ECO:0007669"/>
    <property type="project" value="InterPro"/>
</dbReference>
<comment type="cofactor">
    <cofactor evidence="1">
        <name>Mg(2+)</name>
        <dbReference type="ChEBI" id="CHEBI:18420"/>
    </cofactor>
</comment>
<protein>
    <recommendedName>
        <fullName evidence="5">DNA polymerase subunit gamma-1</fullName>
        <ecNumber evidence="4">2.7.7.7</ecNumber>
    </recommendedName>
    <alternativeName>
        <fullName evidence="14">Mitochondrial DNA polymerase catalytic subunit</fullName>
    </alternativeName>
</protein>
<keyword evidence="12" id="KW-0496">Mitochondrion</keyword>